<evidence type="ECO:0000313" key="10">
    <source>
        <dbReference type="EMBL" id="CBH98390.1"/>
    </source>
</evidence>
<proteinExistence type="predicted"/>
<evidence type="ECO:0000256" key="2">
    <source>
        <dbReference type="ARBA" id="ARBA00022448"/>
    </source>
</evidence>
<keyword evidence="2" id="KW-0813">Transport</keyword>
<dbReference type="AlphaFoldDB" id="E6PTY3"/>
<evidence type="ECO:0000256" key="8">
    <source>
        <dbReference type="SAM" id="MobiDB-lite"/>
    </source>
</evidence>
<feature type="compositionally biased region" description="Polar residues" evidence="8">
    <location>
        <begin position="286"/>
        <end position="301"/>
    </location>
</feature>
<organism evidence="10">
    <name type="scientific">mine drainage metagenome</name>
    <dbReference type="NCBI Taxonomy" id="410659"/>
    <lineage>
        <taxon>unclassified sequences</taxon>
        <taxon>metagenomes</taxon>
        <taxon>ecological metagenomes</taxon>
    </lineage>
</organism>
<dbReference type="InterPro" id="IPR014743">
    <property type="entry name" value="Cl-channel_core"/>
</dbReference>
<dbReference type="PANTHER" id="PTHR45711:SF10">
    <property type="entry name" value="CHLORIDE CHANNEL PROTEIN"/>
    <property type="match status" value="1"/>
</dbReference>
<evidence type="ECO:0000256" key="9">
    <source>
        <dbReference type="SAM" id="Phobius"/>
    </source>
</evidence>
<dbReference type="SUPFAM" id="SSF81340">
    <property type="entry name" value="Clc chloride channel"/>
    <property type="match status" value="1"/>
</dbReference>
<reference evidence="10" key="1">
    <citation type="submission" date="2009-10" db="EMBL/GenBank/DDBJ databases">
        <title>Diversity of trophic interactions inside an arsenic-rich microbial ecosystem.</title>
        <authorList>
            <person name="Bertin P.N."/>
            <person name="Heinrich-Salmeron A."/>
            <person name="Pelletier E."/>
            <person name="Goulhen-Chollet F."/>
            <person name="Arsene-Ploetze F."/>
            <person name="Gallien S."/>
            <person name="Calteau A."/>
            <person name="Vallenet D."/>
            <person name="Casiot C."/>
            <person name="Chane-Woon-Ming B."/>
            <person name="Giloteaux L."/>
            <person name="Barakat M."/>
            <person name="Bonnefoy V."/>
            <person name="Bruneel O."/>
            <person name="Chandler M."/>
            <person name="Cleiss J."/>
            <person name="Duran R."/>
            <person name="Elbaz-Poulichet F."/>
            <person name="Fonknechten N."/>
            <person name="Lauga B."/>
            <person name="Mornico D."/>
            <person name="Ortet P."/>
            <person name="Schaeffer C."/>
            <person name="Siguier P."/>
            <person name="Alexander Thil Smith A."/>
            <person name="Van Dorsselaer A."/>
            <person name="Weissenbach J."/>
            <person name="Medigue C."/>
            <person name="Le Paslier D."/>
        </authorList>
    </citation>
    <scope>NUCLEOTIDE SEQUENCE</scope>
</reference>
<dbReference type="Pfam" id="PF00654">
    <property type="entry name" value="Voltage_CLC"/>
    <property type="match status" value="1"/>
</dbReference>
<feature type="transmembrane region" description="Helical" evidence="9">
    <location>
        <begin position="64"/>
        <end position="90"/>
    </location>
</feature>
<feature type="transmembrane region" description="Helical" evidence="9">
    <location>
        <begin position="177"/>
        <end position="201"/>
    </location>
</feature>
<evidence type="ECO:0000256" key="5">
    <source>
        <dbReference type="ARBA" id="ARBA00023065"/>
    </source>
</evidence>
<dbReference type="EMBL" id="CABM01000052">
    <property type="protein sequence ID" value="CBH98390.1"/>
    <property type="molecule type" value="Genomic_DNA"/>
</dbReference>
<protein>
    <recommendedName>
        <fullName evidence="11">Chloride channel protein</fullName>
    </recommendedName>
</protein>
<keyword evidence="5" id="KW-0406">Ion transport</keyword>
<dbReference type="InterPro" id="IPR001807">
    <property type="entry name" value="ClC"/>
</dbReference>
<feature type="transmembrane region" description="Helical" evidence="9">
    <location>
        <begin position="248"/>
        <end position="272"/>
    </location>
</feature>
<gene>
    <name evidence="10" type="ORF">CARN2_3868</name>
</gene>
<dbReference type="PANTHER" id="PTHR45711">
    <property type="entry name" value="CHLORIDE CHANNEL PROTEIN"/>
    <property type="match status" value="1"/>
</dbReference>
<comment type="caution">
    <text evidence="10">The sequence shown here is derived from an EMBL/GenBank/DDBJ whole genome shotgun (WGS) entry which is preliminary data.</text>
</comment>
<name>E6PTY3_9ZZZZ</name>
<feature type="transmembrane region" description="Helical" evidence="9">
    <location>
        <begin position="213"/>
        <end position="236"/>
    </location>
</feature>
<keyword evidence="3 9" id="KW-0812">Transmembrane</keyword>
<evidence type="ECO:0000256" key="4">
    <source>
        <dbReference type="ARBA" id="ARBA00022989"/>
    </source>
</evidence>
<comment type="subcellular location">
    <subcellularLocation>
        <location evidence="1">Membrane</location>
        <topology evidence="1">Multi-pass membrane protein</topology>
    </subcellularLocation>
</comment>
<sequence>MTLTSIAPPANPARRRALVRLVRSRGRRLFLQYGLPWGAALLVGLVGLVAVPDAQWSTSAYGVFIGWIAGRAWLAFLLITPAFTMLAVFLTRRYFQGSEGSGIPQVIAALHAPRDATLMNRLFGLRVIVGKLVVSLLGFFGGMTIGRESPTVHLGAAIMAETRRFYPHAGPKLERQLLLAGAAAGLSGAFNTPLAGIIFAIEEIARNFENRTNGTMITAVVFSGLTSLALAGNYLYFGQMSVPQNFGIAFVLPVLATALLCGVLGAAFNWALLHWEVWMPNRCSSGARTNPRSTPWSSAWPSQRRAWRPVAKPGAAATTRRAPCSPPASRHCSRHRCTRRWRRRTTTRNRSRRLRGKTRLAHPHQARVPRKNQTPDPRAAQPGADKSAARC</sequence>
<evidence type="ECO:0008006" key="11">
    <source>
        <dbReference type="Google" id="ProtNLM"/>
    </source>
</evidence>
<feature type="compositionally biased region" description="Basic residues" evidence="8">
    <location>
        <begin position="331"/>
        <end position="370"/>
    </location>
</feature>
<keyword evidence="4 9" id="KW-1133">Transmembrane helix</keyword>
<keyword evidence="7" id="KW-0868">Chloride</keyword>
<feature type="transmembrane region" description="Helical" evidence="9">
    <location>
        <begin position="30"/>
        <end position="52"/>
    </location>
</feature>
<keyword evidence="6 9" id="KW-0472">Membrane</keyword>
<feature type="region of interest" description="Disordered" evidence="8">
    <location>
        <begin position="286"/>
        <end position="391"/>
    </location>
</feature>
<accession>E6PTY3</accession>
<dbReference type="Gene3D" id="1.10.3080.10">
    <property type="entry name" value="Clc chloride channel"/>
    <property type="match status" value="1"/>
</dbReference>
<dbReference type="GO" id="GO:0005247">
    <property type="term" value="F:voltage-gated chloride channel activity"/>
    <property type="evidence" value="ECO:0007669"/>
    <property type="project" value="TreeGrafter"/>
</dbReference>
<evidence type="ECO:0000256" key="7">
    <source>
        <dbReference type="ARBA" id="ARBA00023214"/>
    </source>
</evidence>
<dbReference type="PRINTS" id="PR00762">
    <property type="entry name" value="CLCHANNEL"/>
</dbReference>
<feature type="transmembrane region" description="Helical" evidence="9">
    <location>
        <begin position="123"/>
        <end position="145"/>
    </location>
</feature>
<evidence type="ECO:0000256" key="6">
    <source>
        <dbReference type="ARBA" id="ARBA00023136"/>
    </source>
</evidence>
<evidence type="ECO:0000256" key="1">
    <source>
        <dbReference type="ARBA" id="ARBA00004141"/>
    </source>
</evidence>
<evidence type="ECO:0000256" key="3">
    <source>
        <dbReference type="ARBA" id="ARBA00022692"/>
    </source>
</evidence>
<dbReference type="GO" id="GO:0005886">
    <property type="term" value="C:plasma membrane"/>
    <property type="evidence" value="ECO:0007669"/>
    <property type="project" value="TreeGrafter"/>
</dbReference>